<dbReference type="CDD" id="cd17562">
    <property type="entry name" value="REC_CheY4-like"/>
    <property type="match status" value="1"/>
</dbReference>
<keyword evidence="1 2" id="KW-0597">Phosphoprotein</keyword>
<dbReference type="EMBL" id="CP158568">
    <property type="protein sequence ID" value="XBY44686.1"/>
    <property type="molecule type" value="Genomic_DNA"/>
</dbReference>
<name>A0AAU7X9F5_9HYPH</name>
<dbReference type="PROSITE" id="PS50110">
    <property type="entry name" value="RESPONSE_REGULATORY"/>
    <property type="match status" value="1"/>
</dbReference>
<evidence type="ECO:0000256" key="1">
    <source>
        <dbReference type="ARBA" id="ARBA00022553"/>
    </source>
</evidence>
<dbReference type="InterPro" id="IPR050595">
    <property type="entry name" value="Bact_response_regulator"/>
</dbReference>
<dbReference type="RefSeq" id="WP_407049776.1">
    <property type="nucleotide sequence ID" value="NZ_CP158568.1"/>
</dbReference>
<dbReference type="PANTHER" id="PTHR44591">
    <property type="entry name" value="STRESS RESPONSE REGULATOR PROTEIN 1"/>
    <property type="match status" value="1"/>
</dbReference>
<reference evidence="4" key="1">
    <citation type="submission" date="2024-06" db="EMBL/GenBank/DDBJ databases">
        <title>Methylostella associata gen. nov., sp. nov., a novel Ancalomicrobiaceae-affiliated facultatively methylotrophic bacteria that feed on methanotrophs of the genus Methylococcus.</title>
        <authorList>
            <person name="Saltykova V."/>
            <person name="Danilova O.V."/>
            <person name="Oshkin I.Y."/>
            <person name="Belova S.E."/>
            <person name="Pimenov N.V."/>
            <person name="Dedysh S.N."/>
        </authorList>
    </citation>
    <scope>NUCLEOTIDE SEQUENCE</scope>
    <source>
        <strain evidence="4">S20</strain>
    </source>
</reference>
<dbReference type="Gene3D" id="3.40.50.2300">
    <property type="match status" value="1"/>
</dbReference>
<dbReference type="AlphaFoldDB" id="A0AAU7X9F5"/>
<accession>A0AAU7X9F5</accession>
<gene>
    <name evidence="4" type="ORF">ABS361_22280</name>
</gene>
<feature type="domain" description="Response regulatory" evidence="3">
    <location>
        <begin position="4"/>
        <end position="120"/>
    </location>
</feature>
<dbReference type="PANTHER" id="PTHR44591:SF25">
    <property type="entry name" value="CHEMOTAXIS TWO-COMPONENT RESPONSE REGULATOR"/>
    <property type="match status" value="1"/>
</dbReference>
<dbReference type="InterPro" id="IPR001789">
    <property type="entry name" value="Sig_transdc_resp-reg_receiver"/>
</dbReference>
<evidence type="ECO:0000313" key="4">
    <source>
        <dbReference type="EMBL" id="XBY44686.1"/>
    </source>
</evidence>
<dbReference type="SUPFAM" id="SSF52172">
    <property type="entry name" value="CheY-like"/>
    <property type="match status" value="1"/>
</dbReference>
<sequence length="123" mass="13255">MARRVLAVDDSKTMRDMVAFTLRGAGFDVLEAEDGVRALSVLSSQSVDLVITDINMPNMDGVTLVRQLRAKPNFKSTPILILTTEGGEDKKADGRAAGATGWIVKPFAPDKLLQVVNKVCPGR</sequence>
<evidence type="ECO:0000259" key="3">
    <source>
        <dbReference type="PROSITE" id="PS50110"/>
    </source>
</evidence>
<dbReference type="Pfam" id="PF00072">
    <property type="entry name" value="Response_reg"/>
    <property type="match status" value="1"/>
</dbReference>
<dbReference type="InterPro" id="IPR011006">
    <property type="entry name" value="CheY-like_superfamily"/>
</dbReference>
<dbReference type="GO" id="GO:0000160">
    <property type="term" value="P:phosphorelay signal transduction system"/>
    <property type="evidence" value="ECO:0007669"/>
    <property type="project" value="InterPro"/>
</dbReference>
<dbReference type="SMART" id="SM00448">
    <property type="entry name" value="REC"/>
    <property type="match status" value="1"/>
</dbReference>
<evidence type="ECO:0000256" key="2">
    <source>
        <dbReference type="PROSITE-ProRule" id="PRU00169"/>
    </source>
</evidence>
<dbReference type="KEGG" id="mflg:ABS361_22280"/>
<organism evidence="4">
    <name type="scientific">Methyloraptor flagellatus</name>
    <dbReference type="NCBI Taxonomy" id="3162530"/>
    <lineage>
        <taxon>Bacteria</taxon>
        <taxon>Pseudomonadati</taxon>
        <taxon>Pseudomonadota</taxon>
        <taxon>Alphaproteobacteria</taxon>
        <taxon>Hyphomicrobiales</taxon>
        <taxon>Ancalomicrobiaceae</taxon>
        <taxon>Methyloraptor</taxon>
    </lineage>
</organism>
<feature type="modified residue" description="4-aspartylphosphate" evidence="2">
    <location>
        <position position="53"/>
    </location>
</feature>
<protein>
    <submittedName>
        <fullName evidence="4">Response regulator</fullName>
    </submittedName>
</protein>
<proteinExistence type="predicted"/>